<keyword evidence="1" id="KW-0413">Isomerase</keyword>
<accession>A0A369W1E4</accession>
<dbReference type="PIRSF" id="PIRSF015736">
    <property type="entry name" value="MI"/>
    <property type="match status" value="1"/>
</dbReference>
<dbReference type="Gene3D" id="3.40.50.12500">
    <property type="match status" value="1"/>
</dbReference>
<dbReference type="AlphaFoldDB" id="A0A369W1E4"/>
<dbReference type="GO" id="GO:0016853">
    <property type="term" value="F:isomerase activity"/>
    <property type="evidence" value="ECO:0007669"/>
    <property type="project" value="UniProtKB-KW"/>
</dbReference>
<evidence type="ECO:0000313" key="1">
    <source>
        <dbReference type="EMBL" id="RDE07705.1"/>
    </source>
</evidence>
<dbReference type="Pfam" id="PF17645">
    <property type="entry name" value="Amdase"/>
    <property type="match status" value="1"/>
</dbReference>
<dbReference type="InterPro" id="IPR053714">
    <property type="entry name" value="Iso_Racemase_Enz_sf"/>
</dbReference>
<protein>
    <submittedName>
        <fullName evidence="1">Maleate cis-trans isomerase</fullName>
    </submittedName>
</protein>
<dbReference type="InterPro" id="IPR026286">
    <property type="entry name" value="MaiA/AMDase"/>
</dbReference>
<organism evidence="1 2">
    <name type="scientific">Pelagibacterium lacus</name>
    <dbReference type="NCBI Taxonomy" id="2282655"/>
    <lineage>
        <taxon>Bacteria</taxon>
        <taxon>Pseudomonadati</taxon>
        <taxon>Pseudomonadota</taxon>
        <taxon>Alphaproteobacteria</taxon>
        <taxon>Hyphomicrobiales</taxon>
        <taxon>Devosiaceae</taxon>
        <taxon>Pelagibacterium</taxon>
    </lineage>
</organism>
<dbReference type="RefSeq" id="WP_147276134.1">
    <property type="nucleotide sequence ID" value="NZ_QQNH01000040.1"/>
</dbReference>
<gene>
    <name evidence="1" type="ORF">DVH29_15315</name>
</gene>
<dbReference type="PANTHER" id="PTHR40267:SF1">
    <property type="entry name" value="BLR3294 PROTEIN"/>
    <property type="match status" value="1"/>
</dbReference>
<proteinExistence type="predicted"/>
<comment type="caution">
    <text evidence="1">The sequence shown here is derived from an EMBL/GenBank/DDBJ whole genome shotgun (WGS) entry which is preliminary data.</text>
</comment>
<reference evidence="2" key="1">
    <citation type="submission" date="2018-07" db="EMBL/GenBank/DDBJ databases">
        <authorList>
            <person name="Liu B.-T."/>
            <person name="Du Z."/>
        </authorList>
    </citation>
    <scope>NUCLEOTIDE SEQUENCE [LARGE SCALE GENOMIC DNA]</scope>
    <source>
        <strain evidence="2">XYN52</strain>
    </source>
</reference>
<name>A0A369W1E4_9HYPH</name>
<sequence length="250" mass="27084">MSSTVSDLQSAVPDIRIGLMAPPPNVVMEVEFPRYLPDSVSLHTTRVPRSTPAVTRESLLEMTTNVESAARCIAMVEPQLIAFGCTSASFINGIGWDQDIARRISAASGLPAITTTTAIVEGLRAVGAKRISLVTPYVDEVNQAEIDFLNASGFEVIDLITFNLRQSGEIARVPSEVMRERVLANAEKARKGDAVFISCTNFRTLDQIDRLEAALEKPVVTSNQSTIWLIKKAAGVHSICETGGLLLKEK</sequence>
<dbReference type="EMBL" id="QQNH01000040">
    <property type="protein sequence ID" value="RDE07705.1"/>
    <property type="molecule type" value="Genomic_DNA"/>
</dbReference>
<dbReference type="OrthoDB" id="9816064at2"/>
<keyword evidence="2" id="KW-1185">Reference proteome</keyword>
<dbReference type="PANTHER" id="PTHR40267">
    <property type="entry name" value="BLR3294 PROTEIN"/>
    <property type="match status" value="1"/>
</dbReference>
<evidence type="ECO:0000313" key="2">
    <source>
        <dbReference type="Proteomes" id="UP000253759"/>
    </source>
</evidence>
<dbReference type="Proteomes" id="UP000253759">
    <property type="component" value="Unassembled WGS sequence"/>
</dbReference>